<dbReference type="EMBL" id="CAJVPQ010000232">
    <property type="protein sequence ID" value="CAG8460623.1"/>
    <property type="molecule type" value="Genomic_DNA"/>
</dbReference>
<proteinExistence type="predicted"/>
<dbReference type="AlphaFoldDB" id="A0A9N8YWM3"/>
<reference evidence="1" key="1">
    <citation type="submission" date="2021-06" db="EMBL/GenBank/DDBJ databases">
        <authorList>
            <person name="Kallberg Y."/>
            <person name="Tangrot J."/>
            <person name="Rosling A."/>
        </authorList>
    </citation>
    <scope>NUCLEOTIDE SEQUENCE</scope>
    <source>
        <strain evidence="1">UK204</strain>
    </source>
</reference>
<evidence type="ECO:0000313" key="1">
    <source>
        <dbReference type="EMBL" id="CAG8460623.1"/>
    </source>
</evidence>
<dbReference type="Proteomes" id="UP000789570">
    <property type="component" value="Unassembled WGS sequence"/>
</dbReference>
<dbReference type="OrthoDB" id="5597935at2759"/>
<name>A0A9N8YWM3_9GLOM</name>
<organism evidence="1 2">
    <name type="scientific">Funneliformis caledonium</name>
    <dbReference type="NCBI Taxonomy" id="1117310"/>
    <lineage>
        <taxon>Eukaryota</taxon>
        <taxon>Fungi</taxon>
        <taxon>Fungi incertae sedis</taxon>
        <taxon>Mucoromycota</taxon>
        <taxon>Glomeromycotina</taxon>
        <taxon>Glomeromycetes</taxon>
        <taxon>Glomerales</taxon>
        <taxon>Glomeraceae</taxon>
        <taxon>Funneliformis</taxon>
    </lineage>
</organism>
<accession>A0A9N8YWM3</accession>
<protein>
    <submittedName>
        <fullName evidence="1">16860_t:CDS:1</fullName>
    </submittedName>
</protein>
<keyword evidence="2" id="KW-1185">Reference proteome</keyword>
<evidence type="ECO:0000313" key="2">
    <source>
        <dbReference type="Proteomes" id="UP000789570"/>
    </source>
</evidence>
<comment type="caution">
    <text evidence="1">The sequence shown here is derived from an EMBL/GenBank/DDBJ whole genome shotgun (WGS) entry which is preliminary data.</text>
</comment>
<sequence>MSTVEIIGTRKHFEEILNVKAIELLLWKTNLENNRNIYLDESLDDRIENKAEKVGNVFTDYTGKNIRIIVGLSVNTDEHQDAFPKGIYSTIRSTEIHRPNQCFITLTCLQYKKPKPLLYVVVVDKTFLLIYLFLSGADMKLKERIRNAWVFNVGFENVQLEPRILKRLLLEKNLELIIAEYEAPLPWQMFKLVAKYEEIEMKDATIFLIVDGLQNIMNSINDWNDRSSDFFRTLTNIHDLAMGGAFLITLCTATVTNSIEVLKITYRKRVELPIASLIPPTICNNNNVTPVFEMTDHITKILVNDCGGHGRALEVLQEILEKRNAFLFSPSDCRAIGRAMLTRVLLESDKFIPGTNPVLRDWCFCNYGDHKSNLNPKSPTGAQFWQHFEHFVASFRTLKSRMVNENEVTTIAKIHTGARLNSGDFQFINHHLELEIAVHQEGTNSANYTGTKKEIKCDNGIVYVRKGKHCIINGVSAPYGDAFLGLDLNSNIPNPNEVHQYKKLKKILNETDFPKRTEKISITK</sequence>
<gene>
    <name evidence="1" type="ORF">FCALED_LOCUS1724</name>
</gene>